<proteinExistence type="inferred from homology"/>
<dbReference type="PROSITE" id="PS00648">
    <property type="entry name" value="RIBONUCLEASE_P"/>
    <property type="match status" value="1"/>
</dbReference>
<dbReference type="InterPro" id="IPR020539">
    <property type="entry name" value="RNase_P_CS"/>
</dbReference>
<dbReference type="PANTHER" id="PTHR33992:SF1">
    <property type="entry name" value="RIBONUCLEASE P PROTEIN COMPONENT"/>
    <property type="match status" value="1"/>
</dbReference>
<dbReference type="InterPro" id="IPR000100">
    <property type="entry name" value="RNase_P"/>
</dbReference>
<dbReference type="GO" id="GO:0042781">
    <property type="term" value="F:3'-tRNA processing endoribonuclease activity"/>
    <property type="evidence" value="ECO:0007669"/>
    <property type="project" value="TreeGrafter"/>
</dbReference>
<keyword evidence="4" id="KW-0255">Endonuclease</keyword>
<evidence type="ECO:0000256" key="6">
    <source>
        <dbReference type="ARBA" id="ARBA00022884"/>
    </source>
</evidence>
<dbReference type="SUPFAM" id="SSF54211">
    <property type="entry name" value="Ribosomal protein S5 domain 2-like"/>
    <property type="match status" value="1"/>
</dbReference>
<dbReference type="GO" id="GO:0030677">
    <property type="term" value="C:ribonuclease P complex"/>
    <property type="evidence" value="ECO:0007669"/>
    <property type="project" value="TreeGrafter"/>
</dbReference>
<dbReference type="GO" id="GO:0004526">
    <property type="term" value="F:ribonuclease P activity"/>
    <property type="evidence" value="ECO:0007669"/>
    <property type="project" value="InterPro"/>
</dbReference>
<gene>
    <name evidence="7" type="ORF">UFOPK2399_00103</name>
</gene>
<dbReference type="HAMAP" id="MF_00227">
    <property type="entry name" value="RNase_P"/>
    <property type="match status" value="1"/>
</dbReference>
<evidence type="ECO:0000256" key="3">
    <source>
        <dbReference type="ARBA" id="ARBA00022722"/>
    </source>
</evidence>
<dbReference type="NCBIfam" id="TIGR00188">
    <property type="entry name" value="rnpA"/>
    <property type="match status" value="1"/>
</dbReference>
<evidence type="ECO:0000256" key="4">
    <source>
        <dbReference type="ARBA" id="ARBA00022759"/>
    </source>
</evidence>
<protein>
    <submittedName>
        <fullName evidence="7">Unannotated protein</fullName>
    </submittedName>
</protein>
<evidence type="ECO:0000256" key="2">
    <source>
        <dbReference type="ARBA" id="ARBA00022694"/>
    </source>
</evidence>
<evidence type="ECO:0000256" key="1">
    <source>
        <dbReference type="ARBA" id="ARBA00002663"/>
    </source>
</evidence>
<sequence length="117" mass="13171">MQRKNRLSRSRDFDAVYRQGRSASTRFLTLYWFAQGEDPGEPRLGLAVPKAAGNAVVRNRIKRQLRETWRALLDRDAVPAGSDYVLVVRPGLPEAADARGHEWLAERVDEVLAKVAA</sequence>
<dbReference type="InterPro" id="IPR020568">
    <property type="entry name" value="Ribosomal_Su5_D2-typ_SF"/>
</dbReference>
<name>A0A6J6NB27_9ZZZZ</name>
<keyword evidence="2" id="KW-0819">tRNA processing</keyword>
<keyword evidence="5" id="KW-0378">Hydrolase</keyword>
<dbReference type="EMBL" id="CAEZXP010000001">
    <property type="protein sequence ID" value="CAB4683346.1"/>
    <property type="molecule type" value="Genomic_DNA"/>
</dbReference>
<dbReference type="PANTHER" id="PTHR33992">
    <property type="entry name" value="RIBONUCLEASE P PROTEIN COMPONENT"/>
    <property type="match status" value="1"/>
</dbReference>
<evidence type="ECO:0000256" key="5">
    <source>
        <dbReference type="ARBA" id="ARBA00022801"/>
    </source>
</evidence>
<keyword evidence="3" id="KW-0540">Nuclease</keyword>
<keyword evidence="6" id="KW-0694">RNA-binding</keyword>
<dbReference type="GO" id="GO:0000049">
    <property type="term" value="F:tRNA binding"/>
    <property type="evidence" value="ECO:0007669"/>
    <property type="project" value="InterPro"/>
</dbReference>
<dbReference type="AlphaFoldDB" id="A0A6J6NB27"/>
<evidence type="ECO:0000313" key="7">
    <source>
        <dbReference type="EMBL" id="CAB4683346.1"/>
    </source>
</evidence>
<accession>A0A6J6NB27</accession>
<reference evidence="7" key="1">
    <citation type="submission" date="2020-05" db="EMBL/GenBank/DDBJ databases">
        <authorList>
            <person name="Chiriac C."/>
            <person name="Salcher M."/>
            <person name="Ghai R."/>
            <person name="Kavagutti S V."/>
        </authorList>
    </citation>
    <scope>NUCLEOTIDE SEQUENCE</scope>
</reference>
<organism evidence="7">
    <name type="scientific">freshwater metagenome</name>
    <dbReference type="NCBI Taxonomy" id="449393"/>
    <lineage>
        <taxon>unclassified sequences</taxon>
        <taxon>metagenomes</taxon>
        <taxon>ecological metagenomes</taxon>
    </lineage>
</organism>
<comment type="function">
    <text evidence="1">RNaseP catalyzes the removal of the 5'-leader sequence from pre-tRNA to produce the mature 5'-terminus. It can also cleave other RNA substrates such as 4.5S RNA. The protein component plays an auxiliary but essential role in vivo by binding to the 5'-leader sequence and broadening the substrate specificity of the ribozyme.</text>
</comment>
<dbReference type="Gene3D" id="3.30.230.10">
    <property type="match status" value="1"/>
</dbReference>
<dbReference type="InterPro" id="IPR014721">
    <property type="entry name" value="Ribsml_uS5_D2-typ_fold_subgr"/>
</dbReference>
<dbReference type="Pfam" id="PF00825">
    <property type="entry name" value="Ribonuclease_P"/>
    <property type="match status" value="1"/>
</dbReference>